<dbReference type="EMBL" id="BMAW01014051">
    <property type="protein sequence ID" value="GFT37221.1"/>
    <property type="molecule type" value="Genomic_DNA"/>
</dbReference>
<protein>
    <submittedName>
        <fullName evidence="1">Uncharacterized protein</fullName>
    </submittedName>
</protein>
<comment type="caution">
    <text evidence="1">The sequence shown here is derived from an EMBL/GenBank/DDBJ whole genome shotgun (WGS) entry which is preliminary data.</text>
</comment>
<accession>A0A8X6NV81</accession>
<organism evidence="1 2">
    <name type="scientific">Nephila pilipes</name>
    <name type="common">Giant wood spider</name>
    <name type="synonym">Nephila maculata</name>
    <dbReference type="NCBI Taxonomy" id="299642"/>
    <lineage>
        <taxon>Eukaryota</taxon>
        <taxon>Metazoa</taxon>
        <taxon>Ecdysozoa</taxon>
        <taxon>Arthropoda</taxon>
        <taxon>Chelicerata</taxon>
        <taxon>Arachnida</taxon>
        <taxon>Araneae</taxon>
        <taxon>Araneomorphae</taxon>
        <taxon>Entelegynae</taxon>
        <taxon>Araneoidea</taxon>
        <taxon>Nephilidae</taxon>
        <taxon>Nephila</taxon>
    </lineage>
</organism>
<keyword evidence="2" id="KW-1185">Reference proteome</keyword>
<reference evidence="1" key="1">
    <citation type="submission" date="2020-08" db="EMBL/GenBank/DDBJ databases">
        <title>Multicomponent nature underlies the extraordinary mechanical properties of spider dragline silk.</title>
        <authorList>
            <person name="Kono N."/>
            <person name="Nakamura H."/>
            <person name="Mori M."/>
            <person name="Yoshida Y."/>
            <person name="Ohtoshi R."/>
            <person name="Malay A.D."/>
            <person name="Moran D.A.P."/>
            <person name="Tomita M."/>
            <person name="Numata K."/>
            <person name="Arakawa K."/>
        </authorList>
    </citation>
    <scope>NUCLEOTIDE SEQUENCE</scope>
</reference>
<sequence length="86" mass="9649">MRCLANELPITPRRHLRRGASKQKAPGQMLTFSAVEVWQGLYFSLRLGNQYPAMILDYQSSAYISSTLAGFQSPISRLIVKETSSN</sequence>
<gene>
    <name evidence="1" type="ORF">NPIL_245661</name>
</gene>
<evidence type="ECO:0000313" key="2">
    <source>
        <dbReference type="Proteomes" id="UP000887013"/>
    </source>
</evidence>
<evidence type="ECO:0000313" key="1">
    <source>
        <dbReference type="EMBL" id="GFT37221.1"/>
    </source>
</evidence>
<dbReference type="AlphaFoldDB" id="A0A8X6NV81"/>
<name>A0A8X6NV81_NEPPI</name>
<proteinExistence type="predicted"/>
<dbReference type="Proteomes" id="UP000887013">
    <property type="component" value="Unassembled WGS sequence"/>
</dbReference>